<dbReference type="Proteomes" id="UP000233837">
    <property type="component" value="Unassembled WGS sequence"/>
</dbReference>
<dbReference type="EMBL" id="KZ502480">
    <property type="protein sequence ID" value="PKU78028.1"/>
    <property type="molecule type" value="Genomic_DNA"/>
</dbReference>
<dbReference type="STRING" id="906689.A0A2I0WQT7"/>
<organism evidence="2 3">
    <name type="scientific">Dendrobium catenatum</name>
    <dbReference type="NCBI Taxonomy" id="906689"/>
    <lineage>
        <taxon>Eukaryota</taxon>
        <taxon>Viridiplantae</taxon>
        <taxon>Streptophyta</taxon>
        <taxon>Embryophyta</taxon>
        <taxon>Tracheophyta</taxon>
        <taxon>Spermatophyta</taxon>
        <taxon>Magnoliopsida</taxon>
        <taxon>Liliopsida</taxon>
        <taxon>Asparagales</taxon>
        <taxon>Orchidaceae</taxon>
        <taxon>Epidendroideae</taxon>
        <taxon>Malaxideae</taxon>
        <taxon>Dendrobiinae</taxon>
        <taxon>Dendrobium</taxon>
    </lineage>
</organism>
<evidence type="ECO:0000256" key="1">
    <source>
        <dbReference type="SAM" id="MobiDB-lite"/>
    </source>
</evidence>
<dbReference type="PANTHER" id="PTHR47457">
    <property type="entry name" value="OS05G0345500 PROTEIN"/>
    <property type="match status" value="1"/>
</dbReference>
<proteinExistence type="predicted"/>
<evidence type="ECO:0000313" key="2">
    <source>
        <dbReference type="EMBL" id="PKU78028.1"/>
    </source>
</evidence>
<feature type="compositionally biased region" description="Low complexity" evidence="1">
    <location>
        <begin position="364"/>
        <end position="375"/>
    </location>
</feature>
<sequence length="747" mass="84398">MDCRRSTVDDDRSRRTRAVDEDRRRIRWADDEDRHRRRWAIDDDRRRRRREIDDYPPLELPLQWRDPPPEYPPLELPLKWRNPFPDHLVRNQPAAFVRDSPPLRPHLVAHDPSATSSRNHTRNPDPLIQDFDNPHENGHRRRRDVDRAQCWEALRLAQVESSIDQIDALCVNIMQSVERIMSRPATIPSPSLLCSTNTQAQPNLLPPADSPANNHSVADFDSVDIPIPGIQPDPVATTPPLPPAHTELQLPLPPAPANPNPITPKTQTLEHAGRRHFDSAVYPAPPPLAPTPLRPQQTENPLCSRDFAPDRFPDSDMFVLSLHHLESPLIDPQLSPDETLVAYVKDDTFVPVDGTSSDVHRRPTITTGSSATASSVHSEDSNALDHHHRWPAARSRQSSLLITSLGCSAEGNELKSTPEIGISVSSVGSMSPTIPRGDNSIRHLVQKILDRGWMEVHMVLADQFAKSNNRHLVDHGDGETELNDHHNVDTVNIFIAGGSKENRKLTYYGPTATIEEQGIKELDMRPGGISSLFLITDLNGKDKEFVMQWLELKPNFSVQYIGLSSWDKHVEYKNITILPLTQHHTSLWSQVGCKEYQVESGKEFAILDIINDGLGKWELPNFFESWDLSNVMFIVGAERKIVHAHKVILNAYGDFSSQTKVVESQFDSLRDLSVQFQVLSLIKRCNEISDSFKTEGKLFDSEDTVCPILVAIASLPSCKVVEETCKRKISMHFDYCTTAEYRLCTVR</sequence>
<reference evidence="2 3" key="2">
    <citation type="journal article" date="2017" name="Nature">
        <title>The Apostasia genome and the evolution of orchids.</title>
        <authorList>
            <person name="Zhang G.Q."/>
            <person name="Liu K.W."/>
            <person name="Li Z."/>
            <person name="Lohaus R."/>
            <person name="Hsiao Y.Y."/>
            <person name="Niu S.C."/>
            <person name="Wang J.Y."/>
            <person name="Lin Y.C."/>
            <person name="Xu Q."/>
            <person name="Chen L.J."/>
            <person name="Yoshida K."/>
            <person name="Fujiwara S."/>
            <person name="Wang Z.W."/>
            <person name="Zhang Y.Q."/>
            <person name="Mitsuda N."/>
            <person name="Wang M."/>
            <person name="Liu G.H."/>
            <person name="Pecoraro L."/>
            <person name="Huang H.X."/>
            <person name="Xiao X.J."/>
            <person name="Lin M."/>
            <person name="Wu X.Y."/>
            <person name="Wu W.L."/>
            <person name="Chen Y.Y."/>
            <person name="Chang S.B."/>
            <person name="Sakamoto S."/>
            <person name="Ohme-Takagi M."/>
            <person name="Yagi M."/>
            <person name="Zeng S.J."/>
            <person name="Shen C.Y."/>
            <person name="Yeh C.M."/>
            <person name="Luo Y.B."/>
            <person name="Tsai W.C."/>
            <person name="Van de Peer Y."/>
            <person name="Liu Z.J."/>
        </authorList>
    </citation>
    <scope>NUCLEOTIDE SEQUENCE [LARGE SCALE GENOMIC DNA]</scope>
    <source>
        <tissue evidence="2">The whole plant</tissue>
    </source>
</reference>
<name>A0A2I0WQT7_9ASPA</name>
<dbReference type="AlphaFoldDB" id="A0A2I0WQT7"/>
<dbReference type="PANTHER" id="PTHR47457:SF1">
    <property type="entry name" value="BTB DOMAIN-CONTAINING PROTEIN-RELATED"/>
    <property type="match status" value="1"/>
</dbReference>
<gene>
    <name evidence="2" type="ORF">MA16_Dca011648</name>
</gene>
<protein>
    <submittedName>
        <fullName evidence="2">BTB/POZ domain-containing protein</fullName>
    </submittedName>
</protein>
<feature type="region of interest" description="Disordered" evidence="1">
    <location>
        <begin position="1"/>
        <end position="20"/>
    </location>
</feature>
<keyword evidence="3" id="KW-1185">Reference proteome</keyword>
<feature type="compositionally biased region" description="Basic and acidic residues" evidence="1">
    <location>
        <begin position="132"/>
        <end position="141"/>
    </location>
</feature>
<feature type="region of interest" description="Disordered" evidence="1">
    <location>
        <begin position="109"/>
        <end position="141"/>
    </location>
</feature>
<reference evidence="2 3" key="1">
    <citation type="journal article" date="2016" name="Sci. Rep.">
        <title>The Dendrobium catenatum Lindl. genome sequence provides insights into polysaccharide synthase, floral development and adaptive evolution.</title>
        <authorList>
            <person name="Zhang G.Q."/>
            <person name="Xu Q."/>
            <person name="Bian C."/>
            <person name="Tsai W.C."/>
            <person name="Yeh C.M."/>
            <person name="Liu K.W."/>
            <person name="Yoshida K."/>
            <person name="Zhang L.S."/>
            <person name="Chang S.B."/>
            <person name="Chen F."/>
            <person name="Shi Y."/>
            <person name="Su Y.Y."/>
            <person name="Zhang Y.Q."/>
            <person name="Chen L.J."/>
            <person name="Yin Y."/>
            <person name="Lin M."/>
            <person name="Huang H."/>
            <person name="Deng H."/>
            <person name="Wang Z.W."/>
            <person name="Zhu S.L."/>
            <person name="Zhao X."/>
            <person name="Deng C."/>
            <person name="Niu S.C."/>
            <person name="Huang J."/>
            <person name="Wang M."/>
            <person name="Liu G.H."/>
            <person name="Yang H.J."/>
            <person name="Xiao X.J."/>
            <person name="Hsiao Y.Y."/>
            <person name="Wu W.L."/>
            <person name="Chen Y.Y."/>
            <person name="Mitsuda N."/>
            <person name="Ohme-Takagi M."/>
            <person name="Luo Y.B."/>
            <person name="Van de Peer Y."/>
            <person name="Liu Z.J."/>
        </authorList>
    </citation>
    <scope>NUCLEOTIDE SEQUENCE [LARGE SCALE GENOMIC DNA]</scope>
    <source>
        <tissue evidence="2">The whole plant</tissue>
    </source>
</reference>
<accession>A0A2I0WQT7</accession>
<evidence type="ECO:0000313" key="3">
    <source>
        <dbReference type="Proteomes" id="UP000233837"/>
    </source>
</evidence>
<feature type="region of interest" description="Disordered" evidence="1">
    <location>
        <begin position="354"/>
        <end position="390"/>
    </location>
</feature>